<organism evidence="2">
    <name type="scientific">marine metagenome</name>
    <dbReference type="NCBI Taxonomy" id="408172"/>
    <lineage>
        <taxon>unclassified sequences</taxon>
        <taxon>metagenomes</taxon>
        <taxon>ecological metagenomes</taxon>
    </lineage>
</organism>
<proteinExistence type="predicted"/>
<feature type="domain" description="AMP-dependent synthetase/ligase" evidence="1">
    <location>
        <begin position="1"/>
        <end position="50"/>
    </location>
</feature>
<name>A0A382V361_9ZZZZ</name>
<gene>
    <name evidence="2" type="ORF">METZ01_LOCUS393776</name>
</gene>
<dbReference type="EMBL" id="UINC01148814">
    <property type="protein sequence ID" value="SVD40922.1"/>
    <property type="molecule type" value="Genomic_DNA"/>
</dbReference>
<dbReference type="InterPro" id="IPR000873">
    <property type="entry name" value="AMP-dep_synth/lig_dom"/>
</dbReference>
<dbReference type="Pfam" id="PF00501">
    <property type="entry name" value="AMP-binding"/>
    <property type="match status" value="1"/>
</dbReference>
<protein>
    <recommendedName>
        <fullName evidence="1">AMP-dependent synthetase/ligase domain-containing protein</fullName>
    </recommendedName>
</protein>
<reference evidence="2" key="1">
    <citation type="submission" date="2018-05" db="EMBL/GenBank/DDBJ databases">
        <authorList>
            <person name="Lanie J.A."/>
            <person name="Ng W.-L."/>
            <person name="Kazmierczak K.M."/>
            <person name="Andrzejewski T.M."/>
            <person name="Davidsen T.M."/>
            <person name="Wayne K.J."/>
            <person name="Tettelin H."/>
            <person name="Glass J.I."/>
            <person name="Rusch D."/>
            <person name="Podicherti R."/>
            <person name="Tsui H.-C.T."/>
            <person name="Winkler M.E."/>
        </authorList>
    </citation>
    <scope>NUCLEOTIDE SEQUENCE</scope>
</reference>
<dbReference type="InterPro" id="IPR042099">
    <property type="entry name" value="ANL_N_sf"/>
</dbReference>
<dbReference type="AlphaFoldDB" id="A0A382V361"/>
<evidence type="ECO:0000259" key="1">
    <source>
        <dbReference type="Pfam" id="PF00501"/>
    </source>
</evidence>
<evidence type="ECO:0000313" key="2">
    <source>
        <dbReference type="EMBL" id="SVD40922.1"/>
    </source>
</evidence>
<accession>A0A382V361</accession>
<dbReference type="Gene3D" id="3.40.50.12780">
    <property type="entry name" value="N-terminal domain of ligase-like"/>
    <property type="match status" value="1"/>
</dbReference>
<sequence>MANAFTSSGIKKGDQVAFLSKNSIEYAFMFYAGAKSGVVPVPMNYRLGPH</sequence>
<dbReference type="SUPFAM" id="SSF56801">
    <property type="entry name" value="Acetyl-CoA synthetase-like"/>
    <property type="match status" value="1"/>
</dbReference>